<organism evidence="1 2">
    <name type="scientific">Amazona aestiva</name>
    <name type="common">Blue-fronted Amazon parrot</name>
    <dbReference type="NCBI Taxonomy" id="12930"/>
    <lineage>
        <taxon>Eukaryota</taxon>
        <taxon>Metazoa</taxon>
        <taxon>Chordata</taxon>
        <taxon>Craniata</taxon>
        <taxon>Vertebrata</taxon>
        <taxon>Euteleostomi</taxon>
        <taxon>Archelosauria</taxon>
        <taxon>Archosauria</taxon>
        <taxon>Dinosauria</taxon>
        <taxon>Saurischia</taxon>
        <taxon>Theropoda</taxon>
        <taxon>Coelurosauria</taxon>
        <taxon>Aves</taxon>
        <taxon>Neognathae</taxon>
        <taxon>Neoaves</taxon>
        <taxon>Telluraves</taxon>
        <taxon>Australaves</taxon>
        <taxon>Psittaciformes</taxon>
        <taxon>Psittacidae</taxon>
        <taxon>Amazona</taxon>
    </lineage>
</organism>
<evidence type="ECO:0000313" key="1">
    <source>
        <dbReference type="EMBL" id="KQK77426.1"/>
    </source>
</evidence>
<proteinExistence type="predicted"/>
<protein>
    <submittedName>
        <fullName evidence="1">Uncharacterized protein</fullName>
    </submittedName>
</protein>
<evidence type="ECO:0000313" key="2">
    <source>
        <dbReference type="Proteomes" id="UP000051836"/>
    </source>
</evidence>
<comment type="caution">
    <text evidence="1">The sequence shown here is derived from an EMBL/GenBank/DDBJ whole genome shotgun (WGS) entry which is preliminary data.</text>
</comment>
<dbReference type="Proteomes" id="UP000051836">
    <property type="component" value="Unassembled WGS sequence"/>
</dbReference>
<gene>
    <name evidence="1" type="ORF">AAES_126236</name>
</gene>
<keyword evidence="2" id="KW-1185">Reference proteome</keyword>
<reference evidence="1 2" key="1">
    <citation type="submission" date="2015-10" db="EMBL/GenBank/DDBJ databases">
        <authorList>
            <person name="Gilbert D.G."/>
        </authorList>
    </citation>
    <scope>NUCLEOTIDE SEQUENCE [LARGE SCALE GENOMIC DNA]</scope>
    <source>
        <strain evidence="1">FVVF132</strain>
    </source>
</reference>
<dbReference type="AlphaFoldDB" id="A0A0Q3UR58"/>
<name>A0A0Q3UR58_AMAAE</name>
<accession>A0A0Q3UR58</accession>
<sequence>MPQEDANEEYINGSAIFHTSPKKRKIVKFLKSAEQPYPVYKCGIIRLLLKYLSSVMTEWKKQHNLTFWHYSQSILPFVEATILLKMPNVQNNIDKPNSMNFNGIILYFKLKIGFLFEWRISFEDNCTNSDIVELNWLLEKLVLQSTEEVQLLQSLQNCRFRLVLMGISLLGLSTFGSSIFPHESPEADKEQL</sequence>
<dbReference type="EMBL" id="LMAW01002760">
    <property type="protein sequence ID" value="KQK77426.1"/>
    <property type="molecule type" value="Genomic_DNA"/>
</dbReference>